<dbReference type="InterPro" id="IPR040067">
    <property type="entry name" value="WDR47"/>
</dbReference>
<accession>A0A2G8KKF1</accession>
<dbReference type="SUPFAM" id="SSF50978">
    <property type="entry name" value="WD40 repeat-like"/>
    <property type="match status" value="1"/>
</dbReference>
<dbReference type="PANTHER" id="PTHR19863">
    <property type="entry name" value="NEMITIN (NEURONAL ENRICHED MAP INTERACTING PROTEIN) HOMOLOG"/>
    <property type="match status" value="1"/>
</dbReference>
<dbReference type="OrthoDB" id="187712at2759"/>
<dbReference type="InterPro" id="IPR036322">
    <property type="entry name" value="WD40_repeat_dom_sf"/>
</dbReference>
<dbReference type="PANTHER" id="PTHR19863:SF5">
    <property type="entry name" value="WD REPEAT-CONTAINING PROTEIN 47"/>
    <property type="match status" value="1"/>
</dbReference>
<dbReference type="AlphaFoldDB" id="A0A2G8KKF1"/>
<dbReference type="STRING" id="307972.A0A2G8KKF1"/>
<dbReference type="PROSITE" id="PS50082">
    <property type="entry name" value="WD_REPEATS_2"/>
    <property type="match status" value="2"/>
</dbReference>
<dbReference type="Gene3D" id="2.130.10.10">
    <property type="entry name" value="YVTN repeat-like/Quinoprotein amine dehydrogenase"/>
    <property type="match status" value="1"/>
</dbReference>
<dbReference type="Pfam" id="PF00400">
    <property type="entry name" value="WD40"/>
    <property type="match status" value="3"/>
</dbReference>
<comment type="caution">
    <text evidence="4">The sequence shown here is derived from an EMBL/GenBank/DDBJ whole genome shotgun (WGS) entry which is preliminary data.</text>
</comment>
<feature type="non-terminal residue" evidence="4">
    <location>
        <position position="125"/>
    </location>
</feature>
<protein>
    <submittedName>
        <fullName evidence="4">Putative WD repeat-containing protein 47-like</fullName>
    </submittedName>
</protein>
<dbReference type="PROSITE" id="PS50294">
    <property type="entry name" value="WD_REPEATS_REGION"/>
    <property type="match status" value="1"/>
</dbReference>
<dbReference type="InterPro" id="IPR015943">
    <property type="entry name" value="WD40/YVTN_repeat-like_dom_sf"/>
</dbReference>
<evidence type="ECO:0000313" key="5">
    <source>
        <dbReference type="Proteomes" id="UP000230750"/>
    </source>
</evidence>
<name>A0A2G8KKF1_STIJA</name>
<organism evidence="4 5">
    <name type="scientific">Stichopus japonicus</name>
    <name type="common">Sea cucumber</name>
    <dbReference type="NCBI Taxonomy" id="307972"/>
    <lineage>
        <taxon>Eukaryota</taxon>
        <taxon>Metazoa</taxon>
        <taxon>Echinodermata</taxon>
        <taxon>Eleutherozoa</taxon>
        <taxon>Echinozoa</taxon>
        <taxon>Holothuroidea</taxon>
        <taxon>Aspidochirotacea</taxon>
        <taxon>Aspidochirotida</taxon>
        <taxon>Stichopodidae</taxon>
        <taxon>Apostichopus</taxon>
    </lineage>
</organism>
<reference evidence="4 5" key="1">
    <citation type="journal article" date="2017" name="PLoS Biol.">
        <title>The sea cucumber genome provides insights into morphological evolution and visceral regeneration.</title>
        <authorList>
            <person name="Zhang X."/>
            <person name="Sun L."/>
            <person name="Yuan J."/>
            <person name="Sun Y."/>
            <person name="Gao Y."/>
            <person name="Zhang L."/>
            <person name="Li S."/>
            <person name="Dai H."/>
            <person name="Hamel J.F."/>
            <person name="Liu C."/>
            <person name="Yu Y."/>
            <person name="Liu S."/>
            <person name="Lin W."/>
            <person name="Guo K."/>
            <person name="Jin S."/>
            <person name="Xu P."/>
            <person name="Storey K.B."/>
            <person name="Huan P."/>
            <person name="Zhang T."/>
            <person name="Zhou Y."/>
            <person name="Zhang J."/>
            <person name="Lin C."/>
            <person name="Li X."/>
            <person name="Xing L."/>
            <person name="Huo D."/>
            <person name="Sun M."/>
            <person name="Wang L."/>
            <person name="Mercier A."/>
            <person name="Li F."/>
            <person name="Yang H."/>
            <person name="Xiang J."/>
        </authorList>
    </citation>
    <scope>NUCLEOTIDE SEQUENCE [LARGE SCALE GENOMIC DNA]</scope>
    <source>
        <strain evidence="4">Shaxun</strain>
        <tissue evidence="4">Muscle</tissue>
    </source>
</reference>
<dbReference type="InterPro" id="IPR001680">
    <property type="entry name" value="WD40_rpt"/>
</dbReference>
<gene>
    <name evidence="4" type="ORF">BSL78_14654</name>
</gene>
<keyword evidence="2" id="KW-0677">Repeat</keyword>
<evidence type="ECO:0000313" key="4">
    <source>
        <dbReference type="EMBL" id="PIK48484.1"/>
    </source>
</evidence>
<dbReference type="EMBL" id="MRZV01000520">
    <property type="protein sequence ID" value="PIK48484.1"/>
    <property type="molecule type" value="Genomic_DNA"/>
</dbReference>
<keyword evidence="5" id="KW-1185">Reference proteome</keyword>
<evidence type="ECO:0000256" key="3">
    <source>
        <dbReference type="PROSITE-ProRule" id="PRU00221"/>
    </source>
</evidence>
<proteinExistence type="predicted"/>
<dbReference type="SMART" id="SM00320">
    <property type="entry name" value="WD40"/>
    <property type="match status" value="3"/>
</dbReference>
<evidence type="ECO:0000256" key="2">
    <source>
        <dbReference type="ARBA" id="ARBA00022737"/>
    </source>
</evidence>
<dbReference type="InterPro" id="IPR019775">
    <property type="entry name" value="WD40_repeat_CS"/>
</dbReference>
<keyword evidence="1 3" id="KW-0853">WD repeat</keyword>
<dbReference type="Proteomes" id="UP000230750">
    <property type="component" value="Unassembled WGS sequence"/>
</dbReference>
<sequence>MIESIPHGHVLSLYSSEEIVVSGSQDSTVRIWDLRTPRCVQVIGTPGSDAGQGSVSAAVSVDRSGRLIASGQEDSSCMLYDIRGGRVLQTYHPHKGEIRSVRFSPKGYFLLSGSYDNNIVMSNLT</sequence>
<dbReference type="PROSITE" id="PS00678">
    <property type="entry name" value="WD_REPEATS_1"/>
    <property type="match status" value="1"/>
</dbReference>
<feature type="repeat" description="WD" evidence="3">
    <location>
        <begin position="91"/>
        <end position="125"/>
    </location>
</feature>
<evidence type="ECO:0000256" key="1">
    <source>
        <dbReference type="ARBA" id="ARBA00022574"/>
    </source>
</evidence>
<feature type="repeat" description="WD" evidence="3">
    <location>
        <begin position="11"/>
        <end position="42"/>
    </location>
</feature>